<keyword evidence="3" id="KW-1185">Reference proteome</keyword>
<gene>
    <name evidence="2" type="ORF">KDD17_12335</name>
</gene>
<dbReference type="Pfam" id="PF20078">
    <property type="entry name" value="DUF6473"/>
    <property type="match status" value="1"/>
</dbReference>
<evidence type="ECO:0000313" key="3">
    <source>
        <dbReference type="Proteomes" id="UP000683291"/>
    </source>
</evidence>
<sequence length="275" mass="29955">MTCDVLGPQALDYMPCAYGASRLRFRGPARPTDGRFTAFMGGALTYGSFIERPFPMCVEHGNGVVSVNLGQPTMGVDMLLRDPAIPQLAGAAAVTVIEVPGAINLSNNYYRVHPRRNDRFVQAAPVLRRLYPDVDFARFHFTQHLTQFLRRHDPERFELVAKSLQRAWQRRMSTLLDAVAGPAVLLWLGEGAPPARGGLSGSGMPPLVSAAMLDALTPACAAQVQITYDAPDGQTDGKLFDATQERAAGRLPGPQVHEHIARTLVPVIDDLMIRA</sequence>
<dbReference type="EMBL" id="CP073581">
    <property type="protein sequence ID" value="QUJ75734.1"/>
    <property type="molecule type" value="Genomic_DNA"/>
</dbReference>
<evidence type="ECO:0000259" key="1">
    <source>
        <dbReference type="Pfam" id="PF20078"/>
    </source>
</evidence>
<protein>
    <recommendedName>
        <fullName evidence="1">DUF6473 domain-containing protein</fullName>
    </recommendedName>
</protein>
<reference evidence="2" key="1">
    <citation type="submission" date="2021-04" db="EMBL/GenBank/DDBJ databases">
        <title>Complete genome sequence for Sulfitobacter sp. strain JK7-1.</title>
        <authorList>
            <person name="Park S.-J."/>
        </authorList>
    </citation>
    <scope>NUCLEOTIDE SEQUENCE</scope>
    <source>
        <strain evidence="2">JK7-1</strain>
    </source>
</reference>
<dbReference type="RefSeq" id="WP_212703935.1">
    <property type="nucleotide sequence ID" value="NZ_CP073581.1"/>
</dbReference>
<dbReference type="InterPro" id="IPR045524">
    <property type="entry name" value="DUF6473"/>
</dbReference>
<accession>A0A975JC24</accession>
<proteinExistence type="predicted"/>
<feature type="domain" description="DUF6473" evidence="1">
    <location>
        <begin position="1"/>
        <end position="271"/>
    </location>
</feature>
<name>A0A975JC24_9RHOB</name>
<dbReference type="Proteomes" id="UP000683291">
    <property type="component" value="Chromosome 1"/>
</dbReference>
<organism evidence="2 3">
    <name type="scientific">Sulfitobacter albidus</name>
    <dbReference type="NCBI Taxonomy" id="2829501"/>
    <lineage>
        <taxon>Bacteria</taxon>
        <taxon>Pseudomonadati</taxon>
        <taxon>Pseudomonadota</taxon>
        <taxon>Alphaproteobacteria</taxon>
        <taxon>Rhodobacterales</taxon>
        <taxon>Roseobacteraceae</taxon>
        <taxon>Sulfitobacter</taxon>
    </lineage>
</organism>
<dbReference type="AlphaFoldDB" id="A0A975JC24"/>
<evidence type="ECO:0000313" key="2">
    <source>
        <dbReference type="EMBL" id="QUJ75734.1"/>
    </source>
</evidence>
<dbReference type="KEGG" id="sual:KDD17_12335"/>